<keyword evidence="1" id="KW-0479">Metal-binding</keyword>
<dbReference type="GO" id="GO:0005975">
    <property type="term" value="P:carbohydrate metabolic process"/>
    <property type="evidence" value="ECO:0007669"/>
    <property type="project" value="InterPro"/>
</dbReference>
<sequence length="373" mass="42792">MRKLILLIGLISFNLIAAGPQSMAVIDRSQLADAEIIDSASFDRASQLEILAFAKALLESESIPESQLPEKLSLPAKRIDIKSMDKVRQHFWQRLAKNYQLANLSLAQDTETRVVEELTVDKFRQLVQKANISPVRMAFHRIYVVEQLRLAALFPKTSSEISTFSDNEVTGERFADRQFVLTFDDGPSPENGSTDRLINTLNQHQLHAYFFVLGESFQRRLQQQSKEQLMELYQGQCVGSHGWQHKSHATWADWQNSVLESLNLISKAVPDSYSSSFRPPYGQRRADSEGFFRQYRVPVVLWNIDSQDWSQKVNTQQASDRVLTLMLLWRKGIILFHDVHTKAPASVDYLYSLMHNAGVTWQDCRRGEMTKIQ</sequence>
<evidence type="ECO:0000259" key="4">
    <source>
        <dbReference type="PROSITE" id="PS51677"/>
    </source>
</evidence>
<proteinExistence type="predicted"/>
<dbReference type="OrthoDB" id="9816280at2"/>
<dbReference type="GO" id="GO:0046872">
    <property type="term" value="F:metal ion binding"/>
    <property type="evidence" value="ECO:0007669"/>
    <property type="project" value="UniProtKB-KW"/>
</dbReference>
<dbReference type="PANTHER" id="PTHR10587">
    <property type="entry name" value="GLYCOSYL TRANSFERASE-RELATED"/>
    <property type="match status" value="1"/>
</dbReference>
<dbReference type="SUPFAM" id="SSF88713">
    <property type="entry name" value="Glycoside hydrolase/deacetylase"/>
    <property type="match status" value="1"/>
</dbReference>
<evidence type="ECO:0000256" key="1">
    <source>
        <dbReference type="ARBA" id="ARBA00022723"/>
    </source>
</evidence>
<dbReference type="Gene3D" id="3.20.20.370">
    <property type="entry name" value="Glycoside hydrolase/deacetylase"/>
    <property type="match status" value="1"/>
</dbReference>
<dbReference type="RefSeq" id="WP_108900841.1">
    <property type="nucleotide sequence ID" value="NZ_CP029185.2"/>
</dbReference>
<dbReference type="PANTHER" id="PTHR10587:SF133">
    <property type="entry name" value="CHITIN DEACETYLASE 1-RELATED"/>
    <property type="match status" value="1"/>
</dbReference>
<feature type="chain" id="PRO_5016105971" evidence="3">
    <location>
        <begin position="18"/>
        <end position="373"/>
    </location>
</feature>
<keyword evidence="2" id="KW-0378">Hydrolase</keyword>
<dbReference type="InterPro" id="IPR050248">
    <property type="entry name" value="Polysacc_deacetylase_ArnD"/>
</dbReference>
<dbReference type="GO" id="GO:0016020">
    <property type="term" value="C:membrane"/>
    <property type="evidence" value="ECO:0007669"/>
    <property type="project" value="TreeGrafter"/>
</dbReference>
<dbReference type="GO" id="GO:0016810">
    <property type="term" value="F:hydrolase activity, acting on carbon-nitrogen (but not peptide) bonds"/>
    <property type="evidence" value="ECO:0007669"/>
    <property type="project" value="InterPro"/>
</dbReference>
<evidence type="ECO:0000256" key="3">
    <source>
        <dbReference type="SAM" id="SignalP"/>
    </source>
</evidence>
<dbReference type="InterPro" id="IPR011330">
    <property type="entry name" value="Glyco_hydro/deAcase_b/a-brl"/>
</dbReference>
<dbReference type="CDD" id="cd10917">
    <property type="entry name" value="CE4_NodB_like_6s_7s"/>
    <property type="match status" value="1"/>
</dbReference>
<dbReference type="Proteomes" id="UP000244908">
    <property type="component" value="Chromosome"/>
</dbReference>
<evidence type="ECO:0000313" key="5">
    <source>
        <dbReference type="EMBL" id="AWH88784.1"/>
    </source>
</evidence>
<accession>A0A2Y9TZG9</accession>
<evidence type="ECO:0000256" key="2">
    <source>
        <dbReference type="ARBA" id="ARBA00022801"/>
    </source>
</evidence>
<gene>
    <name evidence="5" type="ORF">HYN51_09575</name>
</gene>
<reference evidence="5 6" key="1">
    <citation type="journal article" date="2019" name="Int. J. Syst. Evol. Microbiol.">
        <title>Limnobaculum parvum gen. nov., sp. nov., isolated from a freshwater lake.</title>
        <authorList>
            <person name="Baek C."/>
            <person name="Shin S.K."/>
            <person name="Yi H."/>
        </authorList>
    </citation>
    <scope>NUCLEOTIDE SEQUENCE [LARGE SCALE GENOMIC DNA]</scope>
    <source>
        <strain evidence="5 6">HYN0051</strain>
    </source>
</reference>
<dbReference type="PROSITE" id="PS51677">
    <property type="entry name" value="NODB"/>
    <property type="match status" value="1"/>
</dbReference>
<feature type="signal peptide" evidence="3">
    <location>
        <begin position="1"/>
        <end position="17"/>
    </location>
</feature>
<dbReference type="AlphaFoldDB" id="A0A2Y9TZG9"/>
<dbReference type="KEGG" id="lpv:HYN51_09575"/>
<feature type="domain" description="NodB homology" evidence="4">
    <location>
        <begin position="177"/>
        <end position="362"/>
    </location>
</feature>
<organism evidence="5 6">
    <name type="scientific">Limnobaculum parvum</name>
    <dbReference type="NCBI Taxonomy" id="2172103"/>
    <lineage>
        <taxon>Bacteria</taxon>
        <taxon>Pseudomonadati</taxon>
        <taxon>Pseudomonadota</taxon>
        <taxon>Gammaproteobacteria</taxon>
        <taxon>Enterobacterales</taxon>
        <taxon>Budviciaceae</taxon>
        <taxon>Limnobaculum</taxon>
    </lineage>
</organism>
<protein>
    <submittedName>
        <fullName evidence="5">Polysaccharide deacetylase family protein</fullName>
    </submittedName>
</protein>
<keyword evidence="6" id="KW-1185">Reference proteome</keyword>
<dbReference type="Pfam" id="PF01522">
    <property type="entry name" value="Polysacc_deac_1"/>
    <property type="match status" value="1"/>
</dbReference>
<name>A0A2Y9TZG9_9GAMM</name>
<keyword evidence="3" id="KW-0732">Signal</keyword>
<evidence type="ECO:0000313" key="6">
    <source>
        <dbReference type="Proteomes" id="UP000244908"/>
    </source>
</evidence>
<dbReference type="EMBL" id="CP029185">
    <property type="protein sequence ID" value="AWH88784.1"/>
    <property type="molecule type" value="Genomic_DNA"/>
</dbReference>
<dbReference type="InterPro" id="IPR002509">
    <property type="entry name" value="NODB_dom"/>
</dbReference>